<evidence type="ECO:0000313" key="2">
    <source>
        <dbReference type="Proteomes" id="UP001055732"/>
    </source>
</evidence>
<sequence length="215" mass="24405">MSEFEDILKPKTAILLEYKSTHNPGPILFRMLEDIKKNYDGNLEILLTDFLDMLSIYKYQAELSGVTTSIIKEIPVIKVGGKLKIGNVIRKIPISSYAVHRSLYGETVSAFLRNTSPDAEFILNIQVGLEYLLNLFEKRELVEQIHDLGEYIVTKTRDIRDVIFLNIDALKDLPVEALSLLSIIMPVIAEIKSENTLTIKKSPWEGLINKEISLV</sequence>
<protein>
    <submittedName>
        <fullName evidence="1">DUF257 domain-containing protein</fullName>
    </submittedName>
</protein>
<reference evidence="1" key="2">
    <citation type="submission" date="2022-06" db="EMBL/GenBank/DDBJ databases">
        <authorList>
            <person name="Park Y.-J."/>
        </authorList>
    </citation>
    <scope>NUCLEOTIDE SEQUENCE</scope>
    <source>
        <strain evidence="1">TY</strain>
    </source>
</reference>
<name>A0A9E7SMS5_THEAG</name>
<accession>A0A9E7SMS5</accession>
<gene>
    <name evidence="1" type="ORF">NF865_05955</name>
</gene>
<dbReference type="AlphaFoldDB" id="A0A9E7SMS5"/>
<dbReference type="InterPro" id="IPR005489">
    <property type="entry name" value="DUF257"/>
</dbReference>
<proteinExistence type="predicted"/>
<dbReference type="Proteomes" id="UP001055732">
    <property type="component" value="Chromosome"/>
</dbReference>
<dbReference type="Pfam" id="PF03192">
    <property type="entry name" value="DUF257"/>
    <property type="match status" value="1"/>
</dbReference>
<dbReference type="KEGG" id="tagg:NF865_05955"/>
<dbReference type="RefSeq" id="WP_253303867.1">
    <property type="nucleotide sequence ID" value="NZ_CP099582.1"/>
</dbReference>
<keyword evidence="2" id="KW-1185">Reference proteome</keyword>
<reference evidence="1" key="1">
    <citation type="journal article" date="1998" name="Int. J. Syst. Bacteriol. 48 Pt">
        <title>Thermococcus guaymasensis sp. nov. and Thermococcus aggregans sp. nov., two novel thermophilic archaea isolated from the Guaymas Basin hydrothermal vent site.</title>
        <authorList>
            <person name="Canganella F."/>
            <person name="Jones W.J."/>
            <person name="Gambacorta A."/>
            <person name="Antranikian G."/>
        </authorList>
    </citation>
    <scope>NUCLEOTIDE SEQUENCE</scope>
    <source>
        <strain evidence="1">TY</strain>
    </source>
</reference>
<dbReference type="EMBL" id="CP099582">
    <property type="protein sequence ID" value="USS39910.1"/>
    <property type="molecule type" value="Genomic_DNA"/>
</dbReference>
<organism evidence="1 2">
    <name type="scientific">Thermococcus aggregans</name>
    <dbReference type="NCBI Taxonomy" id="110163"/>
    <lineage>
        <taxon>Archaea</taxon>
        <taxon>Methanobacteriati</taxon>
        <taxon>Methanobacteriota</taxon>
        <taxon>Thermococci</taxon>
        <taxon>Thermococcales</taxon>
        <taxon>Thermococcaceae</taxon>
        <taxon>Thermococcus</taxon>
    </lineage>
</organism>
<dbReference type="Gene3D" id="3.40.50.11570">
    <property type="entry name" value="Protein of unknown function DUF257"/>
    <property type="match status" value="1"/>
</dbReference>
<evidence type="ECO:0000313" key="1">
    <source>
        <dbReference type="EMBL" id="USS39910.1"/>
    </source>
</evidence>